<name>W9VY74_9EURO</name>
<proteinExistence type="inferred from homology"/>
<feature type="compositionally biased region" description="Polar residues" evidence="3">
    <location>
        <begin position="361"/>
        <end position="372"/>
    </location>
</feature>
<dbReference type="AlphaFoldDB" id="W9VY74"/>
<feature type="region of interest" description="Disordered" evidence="3">
    <location>
        <begin position="360"/>
        <end position="390"/>
    </location>
</feature>
<dbReference type="InterPro" id="IPR002347">
    <property type="entry name" value="SDR_fam"/>
</dbReference>
<evidence type="ECO:0000313" key="4">
    <source>
        <dbReference type="EMBL" id="EXJ57675.1"/>
    </source>
</evidence>
<dbReference type="InterPro" id="IPR051687">
    <property type="entry name" value="Peroxisomal_Beta-Oxidation"/>
</dbReference>
<evidence type="ECO:0000313" key="5">
    <source>
        <dbReference type="Proteomes" id="UP000019471"/>
    </source>
</evidence>
<dbReference type="GeneID" id="19197151"/>
<dbReference type="Gene3D" id="3.40.50.720">
    <property type="entry name" value="NAD(P)-binding Rossmann-like Domain"/>
    <property type="match status" value="2"/>
</dbReference>
<sequence length="390" mass="42213">MGDTVVEEIRQAGRVAVPDYHILTQGGKIIETAVDVFGTVHILVNNAAFFQMYGRIVCTSSGAGIYGSFGQSNYSGIIEFVNAIAKEEARYNIKANTLTPAAASRLTMTVMAPELLTRLSPEWVAPVVAALTHESSHKTGAVFDVGAGCVMKFQWEWAAGLDIERDQPPAYILHNFDRVTDFSDPRIWGMDLLKGKVAIVAAAVGGLGSEYTLTLATLDASVVVNDVCAVAADAVVEKIKTVGGAAVSCTYTVENARQTVQKAIEGFGGVHILVVVSGNVLERPLDEIANNEWSQAYDSQAKSAYPITKALWPIFLKQSMVELWCLLQNWGYQVGLDLLVSALEHRLLLGLRELSSEKVKSTGSVSTPSHRCQQIHHHDSKQKEGVSPKI</sequence>
<reference evidence="4 5" key="1">
    <citation type="submission" date="2013-03" db="EMBL/GenBank/DDBJ databases">
        <title>The Genome Sequence of Cladophialophora psammophila CBS 110553.</title>
        <authorList>
            <consortium name="The Broad Institute Genomics Platform"/>
            <person name="Cuomo C."/>
            <person name="de Hoog S."/>
            <person name="Gorbushina A."/>
            <person name="Walker B."/>
            <person name="Young S.K."/>
            <person name="Zeng Q."/>
            <person name="Gargeya S."/>
            <person name="Fitzgerald M."/>
            <person name="Haas B."/>
            <person name="Abouelleil A."/>
            <person name="Allen A.W."/>
            <person name="Alvarado L."/>
            <person name="Arachchi H.M."/>
            <person name="Berlin A.M."/>
            <person name="Chapman S.B."/>
            <person name="Gainer-Dewar J."/>
            <person name="Goldberg J."/>
            <person name="Griggs A."/>
            <person name="Gujja S."/>
            <person name="Hansen M."/>
            <person name="Howarth C."/>
            <person name="Imamovic A."/>
            <person name="Ireland A."/>
            <person name="Larimer J."/>
            <person name="McCowan C."/>
            <person name="Murphy C."/>
            <person name="Pearson M."/>
            <person name="Poon T.W."/>
            <person name="Priest M."/>
            <person name="Roberts A."/>
            <person name="Saif S."/>
            <person name="Shea T."/>
            <person name="Sisk P."/>
            <person name="Sykes S."/>
            <person name="Wortman J."/>
            <person name="Nusbaum C."/>
            <person name="Birren B."/>
        </authorList>
    </citation>
    <scope>NUCLEOTIDE SEQUENCE [LARGE SCALE GENOMIC DNA]</scope>
    <source>
        <strain evidence="4 5">CBS 110553</strain>
    </source>
</reference>
<dbReference type="Pfam" id="PF00106">
    <property type="entry name" value="adh_short"/>
    <property type="match status" value="1"/>
</dbReference>
<dbReference type="RefSeq" id="XP_007751224.1">
    <property type="nucleotide sequence ID" value="XM_007753034.1"/>
</dbReference>
<feature type="compositionally biased region" description="Basic and acidic residues" evidence="3">
    <location>
        <begin position="381"/>
        <end position="390"/>
    </location>
</feature>
<dbReference type="STRING" id="1182543.W9VY74"/>
<evidence type="ECO:0000256" key="3">
    <source>
        <dbReference type="SAM" id="MobiDB-lite"/>
    </source>
</evidence>
<comment type="similarity">
    <text evidence="1">Belongs to the short-chain dehydrogenases/reductases (SDR) family.</text>
</comment>
<keyword evidence="2" id="KW-0560">Oxidoreductase</keyword>
<dbReference type="Proteomes" id="UP000019471">
    <property type="component" value="Unassembled WGS sequence"/>
</dbReference>
<keyword evidence="5" id="KW-1185">Reference proteome</keyword>
<protein>
    <submittedName>
        <fullName evidence="4">Uncharacterized protein</fullName>
    </submittedName>
</protein>
<accession>W9VY74</accession>
<dbReference type="eggNOG" id="KOG1206">
    <property type="taxonomic scope" value="Eukaryota"/>
</dbReference>
<evidence type="ECO:0000256" key="1">
    <source>
        <dbReference type="ARBA" id="ARBA00006484"/>
    </source>
</evidence>
<comment type="caution">
    <text evidence="4">The sequence shown here is derived from an EMBL/GenBank/DDBJ whole genome shotgun (WGS) entry which is preliminary data.</text>
</comment>
<dbReference type="HOGENOM" id="CLU_707884_0_0_1"/>
<gene>
    <name evidence="4" type="ORF">A1O5_12465</name>
</gene>
<dbReference type="InterPro" id="IPR036291">
    <property type="entry name" value="NAD(P)-bd_dom_sf"/>
</dbReference>
<evidence type="ECO:0000256" key="2">
    <source>
        <dbReference type="ARBA" id="ARBA00023002"/>
    </source>
</evidence>
<dbReference type="OrthoDB" id="3592703at2759"/>
<organism evidence="4 5">
    <name type="scientific">Cladophialophora psammophila CBS 110553</name>
    <dbReference type="NCBI Taxonomy" id="1182543"/>
    <lineage>
        <taxon>Eukaryota</taxon>
        <taxon>Fungi</taxon>
        <taxon>Dikarya</taxon>
        <taxon>Ascomycota</taxon>
        <taxon>Pezizomycotina</taxon>
        <taxon>Eurotiomycetes</taxon>
        <taxon>Chaetothyriomycetidae</taxon>
        <taxon>Chaetothyriales</taxon>
        <taxon>Herpotrichiellaceae</taxon>
        <taxon>Cladophialophora</taxon>
    </lineage>
</organism>
<dbReference type="PANTHER" id="PTHR45024:SF2">
    <property type="entry name" value="SCP2 DOMAIN-CONTAINING PROTEIN"/>
    <property type="match status" value="1"/>
</dbReference>
<dbReference type="SUPFAM" id="SSF51735">
    <property type="entry name" value="NAD(P)-binding Rossmann-fold domains"/>
    <property type="match status" value="2"/>
</dbReference>
<dbReference type="GO" id="GO:0016491">
    <property type="term" value="F:oxidoreductase activity"/>
    <property type="evidence" value="ECO:0007669"/>
    <property type="project" value="UniProtKB-KW"/>
</dbReference>
<dbReference type="PANTHER" id="PTHR45024">
    <property type="entry name" value="DEHYDROGENASES, SHORT CHAIN"/>
    <property type="match status" value="1"/>
</dbReference>
<dbReference type="EMBL" id="AMGX01000034">
    <property type="protein sequence ID" value="EXJ57675.1"/>
    <property type="molecule type" value="Genomic_DNA"/>
</dbReference>